<evidence type="ECO:0000313" key="1">
    <source>
        <dbReference type="EMBL" id="MBO1916655.1"/>
    </source>
</evidence>
<evidence type="ECO:0000313" key="2">
    <source>
        <dbReference type="Proteomes" id="UP000664477"/>
    </source>
</evidence>
<proteinExistence type="predicted"/>
<comment type="caution">
    <text evidence="1">The sequence shown here is derived from an EMBL/GenBank/DDBJ whole genome shotgun (WGS) entry which is preliminary data.</text>
</comment>
<dbReference type="EMBL" id="JAGETQ010000184">
    <property type="protein sequence ID" value="MBO1916655.1"/>
    <property type="molecule type" value="Genomic_DNA"/>
</dbReference>
<dbReference type="Proteomes" id="UP000664477">
    <property type="component" value="Unassembled WGS sequence"/>
</dbReference>
<dbReference type="AlphaFoldDB" id="A0A939ND61"/>
<organism evidence="1 2">
    <name type="scientific">Providencia rettgeri</name>
    <dbReference type="NCBI Taxonomy" id="587"/>
    <lineage>
        <taxon>Bacteria</taxon>
        <taxon>Pseudomonadati</taxon>
        <taxon>Pseudomonadota</taxon>
        <taxon>Gammaproteobacteria</taxon>
        <taxon>Enterobacterales</taxon>
        <taxon>Morganellaceae</taxon>
        <taxon>Providencia</taxon>
    </lineage>
</organism>
<accession>A0A939ND61</accession>
<protein>
    <submittedName>
        <fullName evidence="1">Uncharacterized protein</fullName>
    </submittedName>
</protein>
<sequence>MDEAASLIKMKIHTFNNKAFRDTHVNGDFIPTPECIERCGVVVQITRIHTCCSSLKRALF</sequence>
<reference evidence="1" key="1">
    <citation type="submission" date="2021-03" db="EMBL/GenBank/DDBJ databases">
        <title>Molecular epidemiology and mechanisms of colistin and carbapenem resistance in Enterobacteriaceae from clinical isolates, the environment and porcine samples in Pretoria, South Africa.</title>
        <authorList>
            <person name="Bogoshi D."/>
            <person name="Mbelle N.M."/>
            <person name="Naidoo V."/>
            <person name="Osei Sekyere J."/>
        </authorList>
    </citation>
    <scope>NUCLEOTIDE SEQUENCE</scope>
    <source>
        <strain evidence="1">C052</strain>
    </source>
</reference>
<name>A0A939ND61_PRORE</name>
<gene>
    <name evidence="1" type="ORF">J4727_18900</name>
</gene>